<dbReference type="Gene3D" id="3.30.70.270">
    <property type="match status" value="1"/>
</dbReference>
<dbReference type="CDD" id="cd01650">
    <property type="entry name" value="RT_nLTR_like"/>
    <property type="match status" value="1"/>
</dbReference>
<feature type="non-terminal residue" evidence="4">
    <location>
        <position position="196"/>
    </location>
</feature>
<dbReference type="PANTHER" id="PTHR47027:SF20">
    <property type="entry name" value="REVERSE TRANSCRIPTASE-LIKE PROTEIN WITH RNA-DIRECTED DNA POLYMERASE DOMAIN"/>
    <property type="match status" value="1"/>
</dbReference>
<dbReference type="InterPro" id="IPR000477">
    <property type="entry name" value="RT_dom"/>
</dbReference>
<name>A0ABD0QPE8_CIRMR</name>
<evidence type="ECO:0000259" key="3">
    <source>
        <dbReference type="PROSITE" id="PS50878"/>
    </source>
</evidence>
<dbReference type="PROSITE" id="PS50878">
    <property type="entry name" value="RT_POL"/>
    <property type="match status" value="1"/>
</dbReference>
<keyword evidence="5" id="KW-1185">Reference proteome</keyword>
<dbReference type="SUPFAM" id="SSF56672">
    <property type="entry name" value="DNA/RNA polymerases"/>
    <property type="match status" value="1"/>
</dbReference>
<dbReference type="InterPro" id="IPR043502">
    <property type="entry name" value="DNA/RNA_pol_sf"/>
</dbReference>
<evidence type="ECO:0000256" key="1">
    <source>
        <dbReference type="ARBA" id="ARBA00010879"/>
    </source>
</evidence>
<reference evidence="4 5" key="1">
    <citation type="submission" date="2024-05" db="EMBL/GenBank/DDBJ databases">
        <title>Genome sequencing and assembly of Indian major carp, Cirrhinus mrigala (Hamilton, 1822).</title>
        <authorList>
            <person name="Mohindra V."/>
            <person name="Chowdhury L.M."/>
            <person name="Lal K."/>
            <person name="Jena J.K."/>
        </authorList>
    </citation>
    <scope>NUCLEOTIDE SEQUENCE [LARGE SCALE GENOMIC DNA]</scope>
    <source>
        <strain evidence="4">CM1030</strain>
        <tissue evidence="4">Blood</tissue>
    </source>
</reference>
<accession>A0ABD0QPE8</accession>
<dbReference type="Proteomes" id="UP001529510">
    <property type="component" value="Unassembled WGS sequence"/>
</dbReference>
<dbReference type="InterPro" id="IPR043128">
    <property type="entry name" value="Rev_trsase/Diguanyl_cyclase"/>
</dbReference>
<dbReference type="GO" id="GO:0004523">
    <property type="term" value="F:RNA-DNA hybrid ribonuclease activity"/>
    <property type="evidence" value="ECO:0007669"/>
    <property type="project" value="UniProtKB-EC"/>
</dbReference>
<evidence type="ECO:0000313" key="4">
    <source>
        <dbReference type="EMBL" id="KAL0188079.1"/>
    </source>
</evidence>
<protein>
    <recommendedName>
        <fullName evidence="2">ribonuclease H</fullName>
        <ecNumber evidence="2">3.1.26.4</ecNumber>
    </recommendedName>
</protein>
<dbReference type="PANTHER" id="PTHR47027">
    <property type="entry name" value="REVERSE TRANSCRIPTASE DOMAIN-CONTAINING PROTEIN"/>
    <property type="match status" value="1"/>
</dbReference>
<feature type="domain" description="Reverse transcriptase" evidence="3">
    <location>
        <begin position="1"/>
        <end position="143"/>
    </location>
</feature>
<dbReference type="EMBL" id="JAMKFB020000007">
    <property type="protein sequence ID" value="KAL0188079.1"/>
    <property type="molecule type" value="Genomic_DNA"/>
</dbReference>
<evidence type="ECO:0000313" key="5">
    <source>
        <dbReference type="Proteomes" id="UP001529510"/>
    </source>
</evidence>
<evidence type="ECO:0000256" key="2">
    <source>
        <dbReference type="ARBA" id="ARBA00012180"/>
    </source>
</evidence>
<comment type="similarity">
    <text evidence="1">Belongs to the beta type-B retroviral polymerase family. HERV class-II K(HML-2) pol subfamily.</text>
</comment>
<organism evidence="4 5">
    <name type="scientific">Cirrhinus mrigala</name>
    <name type="common">Mrigala</name>
    <dbReference type="NCBI Taxonomy" id="683832"/>
    <lineage>
        <taxon>Eukaryota</taxon>
        <taxon>Metazoa</taxon>
        <taxon>Chordata</taxon>
        <taxon>Craniata</taxon>
        <taxon>Vertebrata</taxon>
        <taxon>Euteleostomi</taxon>
        <taxon>Actinopterygii</taxon>
        <taxon>Neopterygii</taxon>
        <taxon>Teleostei</taxon>
        <taxon>Ostariophysi</taxon>
        <taxon>Cypriniformes</taxon>
        <taxon>Cyprinidae</taxon>
        <taxon>Labeoninae</taxon>
        <taxon>Labeonini</taxon>
        <taxon>Cirrhinus</taxon>
    </lineage>
</organism>
<comment type="caution">
    <text evidence="4">The sequence shown here is derived from an EMBL/GenBank/DDBJ whole genome shotgun (WGS) entry which is preliminary data.</text>
</comment>
<gene>
    <name evidence="4" type="ORF">M9458_015178</name>
</gene>
<dbReference type="AlphaFoldDB" id="A0ABD0QPE8"/>
<proteinExistence type="inferred from homology"/>
<sequence length="196" mass="21984">MYKNSKCAVKIGNLRTAFFQQGRGVRQGCSLSPTLFNIYINELAEALDHSDGIPGLALHDSEVKCLLYADDLVLLSPTAEGLQHSLALLEQYCEEWALTVNLDKTRVMVFQKKARSQGNRYQFSYGGEVLEHSTSYTYLGIEISASGGFSLAAKALNERARRAFYAIKSRFGQLKLPIRTWIKLYHAIIKPILLYG</sequence>
<dbReference type="Pfam" id="PF00078">
    <property type="entry name" value="RVT_1"/>
    <property type="match status" value="1"/>
</dbReference>
<dbReference type="EC" id="3.1.26.4" evidence="2"/>